<dbReference type="InterPro" id="IPR038375">
    <property type="entry name" value="NDUFAF7_sf"/>
</dbReference>
<evidence type="ECO:0000256" key="1">
    <source>
        <dbReference type="ARBA" id="ARBA00022603"/>
    </source>
</evidence>
<dbReference type="InterPro" id="IPR003788">
    <property type="entry name" value="NDUFAF7"/>
</dbReference>
<sequence>MSFAETLMAEIAAAGGISVHDYMQRSNAHYYATRDPLGAAGDFTTAPEISQMFGELIGAWAADLWLRAGTPTPLRLVELGPGRGTLMRDLLRAAGQVPGFAEAAEVHMVETSPVLRRAQAAAVPSAVHHDGIADVPTGAPTLFIANEFLDALPVQQQVETAAGWQERMVMAQEGGTLAFTPAGDRIRERACAAEALVGEVAARLAADGGAALFIDYGYAGGEEGDTLQAVRAHETVDPLACPGEADVTVHVDFAAVARAAELAGCRAHGPVSQVAFLSSLGLGLRAETLMRGKDEAARTAVAEAARRLSAPDAMGALFKVLGIAAPDWPAPGGLPEESQ</sequence>
<protein>
    <recommendedName>
        <fullName evidence="5">Methyltransferase</fullName>
    </recommendedName>
</protein>
<dbReference type="EMBL" id="AMRV01000003">
    <property type="protein sequence ID" value="EMD83254.1"/>
    <property type="molecule type" value="Genomic_DNA"/>
</dbReference>
<evidence type="ECO:0000313" key="3">
    <source>
        <dbReference type="EMBL" id="EMD83254.1"/>
    </source>
</evidence>
<keyword evidence="4" id="KW-1185">Reference proteome</keyword>
<evidence type="ECO:0008006" key="5">
    <source>
        <dbReference type="Google" id="ProtNLM"/>
    </source>
</evidence>
<dbReference type="PANTHER" id="PTHR12049:SF7">
    <property type="entry name" value="PROTEIN ARGININE METHYLTRANSFERASE NDUFAF7, MITOCHONDRIAL"/>
    <property type="match status" value="1"/>
</dbReference>
<dbReference type="PANTHER" id="PTHR12049">
    <property type="entry name" value="PROTEIN ARGININE METHYLTRANSFERASE NDUFAF7, MITOCHONDRIAL"/>
    <property type="match status" value="1"/>
</dbReference>
<gene>
    <name evidence="3" type="ORF">C725_1155</name>
</gene>
<dbReference type="RefSeq" id="WP_008600836.1">
    <property type="nucleotide sequence ID" value="NZ_AMRV01000003.1"/>
</dbReference>
<comment type="caution">
    <text evidence="3">The sequence shown here is derived from an EMBL/GenBank/DDBJ whole genome shotgun (WGS) entry which is preliminary data.</text>
</comment>
<accession>M2T9K0</accession>
<evidence type="ECO:0000313" key="4">
    <source>
        <dbReference type="Proteomes" id="UP000011717"/>
    </source>
</evidence>
<dbReference type="Pfam" id="PF02636">
    <property type="entry name" value="Methyltransf_28"/>
    <property type="match status" value="2"/>
</dbReference>
<keyword evidence="2" id="KW-0808">Transferase</keyword>
<keyword evidence="1" id="KW-0489">Methyltransferase</keyword>
<organism evidence="3 4">
    <name type="scientific">Pacificimonas flava</name>
    <dbReference type="NCBI Taxonomy" id="1234595"/>
    <lineage>
        <taxon>Bacteria</taxon>
        <taxon>Pseudomonadati</taxon>
        <taxon>Pseudomonadota</taxon>
        <taxon>Alphaproteobacteria</taxon>
        <taxon>Sphingomonadales</taxon>
        <taxon>Sphingosinicellaceae</taxon>
        <taxon>Pacificimonas</taxon>
    </lineage>
</organism>
<dbReference type="InterPro" id="IPR029063">
    <property type="entry name" value="SAM-dependent_MTases_sf"/>
</dbReference>
<dbReference type="AlphaFoldDB" id="M2T9K0"/>
<proteinExistence type="predicted"/>
<dbReference type="Proteomes" id="UP000011717">
    <property type="component" value="Unassembled WGS sequence"/>
</dbReference>
<evidence type="ECO:0000256" key="2">
    <source>
        <dbReference type="ARBA" id="ARBA00022679"/>
    </source>
</evidence>
<dbReference type="PATRIC" id="fig|1234595.3.peg.1157"/>
<dbReference type="GO" id="GO:0035243">
    <property type="term" value="F:protein-arginine omega-N symmetric methyltransferase activity"/>
    <property type="evidence" value="ECO:0007669"/>
    <property type="project" value="TreeGrafter"/>
</dbReference>
<dbReference type="SUPFAM" id="SSF53335">
    <property type="entry name" value="S-adenosyl-L-methionine-dependent methyltransferases"/>
    <property type="match status" value="1"/>
</dbReference>
<reference evidence="3 4" key="1">
    <citation type="journal article" date="2013" name="Genome Announc.">
        <title>Draft Genome Sequence of Strain JLT2015T, Belonging to the Family Sphingomonadaceae of the Alphaproteobacteria.</title>
        <authorList>
            <person name="Tang K."/>
            <person name="Liu K."/>
            <person name="Li S."/>
            <person name="Jiao N."/>
        </authorList>
    </citation>
    <scope>NUCLEOTIDE SEQUENCE [LARGE SCALE GENOMIC DNA]</scope>
    <source>
        <strain evidence="3 4">JLT2015</strain>
    </source>
</reference>
<dbReference type="Gene3D" id="3.40.50.12710">
    <property type="match status" value="1"/>
</dbReference>
<dbReference type="GO" id="GO:0032259">
    <property type="term" value="P:methylation"/>
    <property type="evidence" value="ECO:0007669"/>
    <property type="project" value="UniProtKB-KW"/>
</dbReference>
<name>M2T9K0_9SPHN</name>